<dbReference type="SUPFAM" id="SSF53187">
    <property type="entry name" value="Zn-dependent exopeptidases"/>
    <property type="match status" value="1"/>
</dbReference>
<evidence type="ECO:0000256" key="8">
    <source>
        <dbReference type="ARBA" id="ARBA00023049"/>
    </source>
</evidence>
<keyword evidence="7 9" id="KW-0862">Zinc</keyword>
<keyword evidence="5 9" id="KW-0479">Metal-binding</keyword>
<dbReference type="OrthoDB" id="89722at2"/>
<keyword evidence="8 9" id="KW-0482">Metalloprotease</keyword>
<name>A0A1I5VPQ6_9FIRM</name>
<dbReference type="Proteomes" id="UP000198577">
    <property type="component" value="Unassembled WGS sequence"/>
</dbReference>
<dbReference type="PRINTS" id="PR00932">
    <property type="entry name" value="AMINO1PTASE"/>
</dbReference>
<dbReference type="GO" id="GO:0008237">
    <property type="term" value="F:metallopeptidase activity"/>
    <property type="evidence" value="ECO:0007669"/>
    <property type="project" value="UniProtKB-KW"/>
</dbReference>
<keyword evidence="4 9" id="KW-0645">Protease</keyword>
<reference evidence="11 12" key="1">
    <citation type="submission" date="2016-10" db="EMBL/GenBank/DDBJ databases">
        <authorList>
            <person name="de Groot N.N."/>
        </authorList>
    </citation>
    <scope>NUCLEOTIDE SEQUENCE [LARGE SCALE GENOMIC DNA]</scope>
    <source>
        <strain evidence="11 12">DSM 20678</strain>
    </source>
</reference>
<keyword evidence="12" id="KW-1185">Reference proteome</keyword>
<dbReference type="Gene3D" id="3.40.630.10">
    <property type="entry name" value="Zn peptidases"/>
    <property type="match status" value="1"/>
</dbReference>
<dbReference type="EMBL" id="FOXR01000012">
    <property type="protein sequence ID" value="SFQ09257.1"/>
    <property type="molecule type" value="Genomic_DNA"/>
</dbReference>
<dbReference type="NCBIfam" id="NF002600">
    <property type="entry name" value="PRK02256.1"/>
    <property type="match status" value="1"/>
</dbReference>
<keyword evidence="3 9" id="KW-0031">Aminopeptidase</keyword>
<dbReference type="GO" id="GO:0004177">
    <property type="term" value="F:aminopeptidase activity"/>
    <property type="evidence" value="ECO:0007669"/>
    <property type="project" value="UniProtKB-KW"/>
</dbReference>
<evidence type="ECO:0000256" key="7">
    <source>
        <dbReference type="ARBA" id="ARBA00022833"/>
    </source>
</evidence>
<evidence type="ECO:0000256" key="1">
    <source>
        <dbReference type="ARBA" id="ARBA00001947"/>
    </source>
</evidence>
<gene>
    <name evidence="11" type="ORF">SAMN05444406_11210</name>
</gene>
<dbReference type="InterPro" id="IPR023358">
    <property type="entry name" value="Peptidase_M18_dom2"/>
</dbReference>
<evidence type="ECO:0000256" key="6">
    <source>
        <dbReference type="ARBA" id="ARBA00022801"/>
    </source>
</evidence>
<evidence type="ECO:0000256" key="9">
    <source>
        <dbReference type="RuleBase" id="RU004386"/>
    </source>
</evidence>
<keyword evidence="6 9" id="KW-0378">Hydrolase</keyword>
<evidence type="ECO:0000256" key="2">
    <source>
        <dbReference type="ARBA" id="ARBA00008290"/>
    </source>
</evidence>
<dbReference type="GO" id="GO:0005737">
    <property type="term" value="C:cytoplasm"/>
    <property type="evidence" value="ECO:0007669"/>
    <property type="project" value="UniProtKB-ARBA"/>
</dbReference>
<accession>A0A1I5VPQ6</accession>
<dbReference type="RefSeq" id="WP_025748100.1">
    <property type="nucleotide sequence ID" value="NZ_FOXR01000012.1"/>
</dbReference>
<dbReference type="FunFam" id="2.30.250.10:FF:000006">
    <property type="entry name" value="Probable M18 family aminopeptidase 1"/>
    <property type="match status" value="1"/>
</dbReference>
<dbReference type="GO" id="GO:0006508">
    <property type="term" value="P:proteolysis"/>
    <property type="evidence" value="ECO:0007669"/>
    <property type="project" value="UniProtKB-KW"/>
</dbReference>
<dbReference type="CDD" id="cd05659">
    <property type="entry name" value="M18_API"/>
    <property type="match status" value="1"/>
</dbReference>
<protein>
    <recommendedName>
        <fullName evidence="10">M18 family aminopeptidase</fullName>
        <ecNumber evidence="10">3.4.11.-</ecNumber>
    </recommendedName>
</protein>
<evidence type="ECO:0000313" key="11">
    <source>
        <dbReference type="EMBL" id="SFQ09257.1"/>
    </source>
</evidence>
<evidence type="ECO:0000256" key="10">
    <source>
        <dbReference type="RuleBase" id="RU004387"/>
    </source>
</evidence>
<dbReference type="Pfam" id="PF02127">
    <property type="entry name" value="Peptidase_M18"/>
    <property type="match status" value="1"/>
</dbReference>
<organism evidence="11 12">
    <name type="scientific">Caldicoprobacter faecalis</name>
    <dbReference type="NCBI Taxonomy" id="937334"/>
    <lineage>
        <taxon>Bacteria</taxon>
        <taxon>Bacillati</taxon>
        <taxon>Bacillota</taxon>
        <taxon>Clostridia</taxon>
        <taxon>Caldicoprobacterales</taxon>
        <taxon>Caldicoprobacteraceae</taxon>
        <taxon>Caldicoprobacter</taxon>
    </lineage>
</organism>
<evidence type="ECO:0000256" key="3">
    <source>
        <dbReference type="ARBA" id="ARBA00022438"/>
    </source>
</evidence>
<dbReference type="STRING" id="937334.SAMN05444406_11210"/>
<comment type="cofactor">
    <cofactor evidence="1 10">
        <name>Zn(2+)</name>
        <dbReference type="ChEBI" id="CHEBI:29105"/>
    </cofactor>
</comment>
<dbReference type="InterPro" id="IPR001948">
    <property type="entry name" value="Peptidase_M18"/>
</dbReference>
<comment type="similarity">
    <text evidence="2 9">Belongs to the peptidase M18 family.</text>
</comment>
<dbReference type="AlphaFoldDB" id="A0A1I5VPQ6"/>
<dbReference type="GO" id="GO:0008270">
    <property type="term" value="F:zinc ion binding"/>
    <property type="evidence" value="ECO:0007669"/>
    <property type="project" value="InterPro"/>
</dbReference>
<dbReference type="EC" id="3.4.11.-" evidence="10"/>
<sequence length="474" mass="52478">MGANEKSGLDLVKVYKYAWDKYTDEELGRVFSFAEGYKAFISKCKTERECVREFIALAESRGYRNLEEVMARGERLKPGDKLYANNMGKTLALFVIGQQPLEKGMRILGAHIDSPRLDLKQNPLYEDSGLAMLETHYYGGIKKYQWVAIPLAIHGVVVKKDGTVIDVVIGEKDDDPVVGISDLLIHLAAEQMEKKLAKGIEGEDLNVCVGSMPLKVDDKNEGERVKKNVLRLLNERYGIDEEDFVSAELEVVPAGPARDYGLDRSMVIAYGQDDRVCAYTSFEALMRVESPEKTCVALMVDKEEIGSVGATGMTSRFFENTLAEIMNLSGDYSELKMRRALANSKMLSCDVSAGFDPNYPSVMEKKNAAYLGKGITFNKYTGTRGKSGSNDANAEYIAYLRAIMDKHGVTWQTAELGKVDQGGGGTIAYILAKYGMDVIDCGVPVHSMHAPWEVTSKADIYEAMRGYHAFLVEA</sequence>
<dbReference type="PANTHER" id="PTHR28570:SF2">
    <property type="entry name" value="M18 FAMILY AMINOPEPTIDASE 1-RELATED"/>
    <property type="match status" value="1"/>
</dbReference>
<evidence type="ECO:0000313" key="12">
    <source>
        <dbReference type="Proteomes" id="UP000198577"/>
    </source>
</evidence>
<dbReference type="Gene3D" id="2.30.250.10">
    <property type="entry name" value="Aminopeptidase i, Domain 2"/>
    <property type="match status" value="1"/>
</dbReference>
<evidence type="ECO:0000256" key="4">
    <source>
        <dbReference type="ARBA" id="ARBA00022670"/>
    </source>
</evidence>
<dbReference type="SUPFAM" id="SSF101821">
    <property type="entry name" value="Aminopeptidase/glucanase lid domain"/>
    <property type="match status" value="1"/>
</dbReference>
<proteinExistence type="inferred from homology"/>
<dbReference type="PANTHER" id="PTHR28570">
    <property type="entry name" value="ASPARTYL AMINOPEPTIDASE"/>
    <property type="match status" value="1"/>
</dbReference>
<evidence type="ECO:0000256" key="5">
    <source>
        <dbReference type="ARBA" id="ARBA00022723"/>
    </source>
</evidence>